<accession>A0ABW8PLN2</accession>
<evidence type="ECO:0000256" key="2">
    <source>
        <dbReference type="ARBA" id="ARBA00008664"/>
    </source>
</evidence>
<comment type="catalytic activity">
    <reaction evidence="1">
        <text>a 1,2-diacyl-sn-glycero-3-phosphocholine + H2O = a 1,2-diacyl-sn-glycero-3-phosphate + choline + H(+)</text>
        <dbReference type="Rhea" id="RHEA:14445"/>
        <dbReference type="ChEBI" id="CHEBI:15354"/>
        <dbReference type="ChEBI" id="CHEBI:15377"/>
        <dbReference type="ChEBI" id="CHEBI:15378"/>
        <dbReference type="ChEBI" id="CHEBI:57643"/>
        <dbReference type="ChEBI" id="CHEBI:58608"/>
        <dbReference type="EC" id="3.1.4.4"/>
    </reaction>
</comment>
<dbReference type="PROSITE" id="PS50035">
    <property type="entry name" value="PLD"/>
    <property type="match status" value="2"/>
</dbReference>
<keyword evidence="5" id="KW-0378">Hydrolase</keyword>
<comment type="caution">
    <text evidence="10">The sequence shown here is derived from an EMBL/GenBank/DDBJ whole genome shotgun (WGS) entry which is preliminary data.</text>
</comment>
<evidence type="ECO:0000313" key="10">
    <source>
        <dbReference type="EMBL" id="MFK7048855.1"/>
    </source>
</evidence>
<dbReference type="NCBIfam" id="TIGR04183">
    <property type="entry name" value="Por_Secre_tail"/>
    <property type="match status" value="1"/>
</dbReference>
<dbReference type="Pfam" id="PF13091">
    <property type="entry name" value="PLDc_2"/>
    <property type="match status" value="2"/>
</dbReference>
<protein>
    <recommendedName>
        <fullName evidence="3">phospholipase D</fullName>
        <ecNumber evidence="3">3.1.4.4</ecNumber>
    </recommendedName>
</protein>
<dbReference type="EC" id="3.1.4.4" evidence="3"/>
<feature type="signal peptide" evidence="8">
    <location>
        <begin position="1"/>
        <end position="18"/>
    </location>
</feature>
<proteinExistence type="inferred from homology"/>
<dbReference type="Gene3D" id="3.30.870.10">
    <property type="entry name" value="Endonuclease Chain A"/>
    <property type="match status" value="2"/>
</dbReference>
<gene>
    <name evidence="10" type="ORF">V3Q77_03040</name>
</gene>
<evidence type="ECO:0000256" key="1">
    <source>
        <dbReference type="ARBA" id="ARBA00000798"/>
    </source>
</evidence>
<dbReference type="InterPro" id="IPR026444">
    <property type="entry name" value="Secre_tail"/>
</dbReference>
<feature type="chain" id="PRO_5045617063" description="phospholipase D" evidence="8">
    <location>
        <begin position="19"/>
        <end position="539"/>
    </location>
</feature>
<evidence type="ECO:0000256" key="4">
    <source>
        <dbReference type="ARBA" id="ARBA00022729"/>
    </source>
</evidence>
<comment type="similarity">
    <text evidence="2">Belongs to the phospholipase D family.</text>
</comment>
<dbReference type="Pfam" id="PF18962">
    <property type="entry name" value="Por_Secre_tail"/>
    <property type="match status" value="1"/>
</dbReference>
<keyword evidence="7" id="KW-0443">Lipid metabolism</keyword>
<keyword evidence="6" id="KW-0442">Lipid degradation</keyword>
<dbReference type="PANTHER" id="PTHR43856">
    <property type="entry name" value="CARDIOLIPIN HYDROLASE"/>
    <property type="match status" value="1"/>
</dbReference>
<evidence type="ECO:0000256" key="8">
    <source>
        <dbReference type="SAM" id="SignalP"/>
    </source>
</evidence>
<keyword evidence="11" id="KW-1185">Reference proteome</keyword>
<feature type="domain" description="PLD phosphodiesterase" evidence="9">
    <location>
        <begin position="204"/>
        <end position="238"/>
    </location>
</feature>
<evidence type="ECO:0000256" key="7">
    <source>
        <dbReference type="ARBA" id="ARBA00023098"/>
    </source>
</evidence>
<dbReference type="PANTHER" id="PTHR43856:SF1">
    <property type="entry name" value="MITOCHONDRIAL CARDIOLIPIN HYDROLASE"/>
    <property type="match status" value="1"/>
</dbReference>
<dbReference type="SMART" id="SM00155">
    <property type="entry name" value="PLDc"/>
    <property type="match status" value="2"/>
</dbReference>
<sequence length="539" mass="59344">MKTTILAFISLFALNIAAQEVVQNNNFKISYNSKETILDTKDEVYITNVNDAFTNESIATTIQNNKTVITPTYPGQILKVEYNAKNLKQIEYIATKSASTGEIKVYFNHPVNNTVAFTGNNAVNLGNTLDDKLIEKINACSQSLDIAIYNSYSANSTSGIAGAINNAFNRGVQVRLIYDGSTSSPMIAHIDANIPKVASPQGADYTIMHNKFVIFDANHSDATKPLVWTGSTNWTTAQIDGPDMNNVITIQDQALALGYKLEFEEMWGSTSMTPNPSNAKFGQYKTNNTPHIYNIGGKTIESYFSPSDGVTSKIVNAINTANNDLNIATMLITRNEIATAIIDKFNSGVQNTNLVVDTQNPAGNDFPTIQSTILPNHAVTDVLSGIMHHKFLVVDNSNTLSDPLVLTGSHNWSSGAETNNDENTLIVHDTNIANQYYQAFYYIYTQANGVLSINENLINDTNFNVFPNPFNNVITLKNSMQSPNLVEVSIFDTTGKEIFTKKINPIEEEQIDLNELSNGIYFLNINSGKTSKKIKLMKK</sequence>
<evidence type="ECO:0000256" key="3">
    <source>
        <dbReference type="ARBA" id="ARBA00012027"/>
    </source>
</evidence>
<dbReference type="InterPro" id="IPR051406">
    <property type="entry name" value="PLD_domain"/>
</dbReference>
<dbReference type="InterPro" id="IPR025202">
    <property type="entry name" value="PLD-like_dom"/>
</dbReference>
<dbReference type="Proteomes" id="UP001621813">
    <property type="component" value="Unassembled WGS sequence"/>
</dbReference>
<dbReference type="InterPro" id="IPR001736">
    <property type="entry name" value="PLipase_D/transphosphatidylase"/>
</dbReference>
<dbReference type="EMBL" id="JAZGZR010000005">
    <property type="protein sequence ID" value="MFK7048855.1"/>
    <property type="molecule type" value="Genomic_DNA"/>
</dbReference>
<evidence type="ECO:0000256" key="6">
    <source>
        <dbReference type="ARBA" id="ARBA00022963"/>
    </source>
</evidence>
<organism evidence="10 11">
    <name type="scientific">Flavobacterium davisii</name>
    <dbReference type="NCBI Taxonomy" id="2906077"/>
    <lineage>
        <taxon>Bacteria</taxon>
        <taxon>Pseudomonadati</taxon>
        <taxon>Bacteroidota</taxon>
        <taxon>Flavobacteriia</taxon>
        <taxon>Flavobacteriales</taxon>
        <taxon>Flavobacteriaceae</taxon>
        <taxon>Flavobacterium</taxon>
    </lineage>
</organism>
<dbReference type="SUPFAM" id="SSF56024">
    <property type="entry name" value="Phospholipase D/nuclease"/>
    <property type="match status" value="2"/>
</dbReference>
<evidence type="ECO:0000256" key="5">
    <source>
        <dbReference type="ARBA" id="ARBA00022801"/>
    </source>
</evidence>
<reference evidence="10 11" key="1">
    <citation type="submission" date="2024-02" db="EMBL/GenBank/DDBJ databases">
        <title>Comparative Genomic Analysis of Flavobacterium Species Causing Columnaris Disease of Freshwater Fish in Thailand: Insights into Virulence and Resistance Mechanisms.</title>
        <authorList>
            <person name="Nguyen D."/>
            <person name="Chokmangmeepisarn P."/>
            <person name="Khianchaikhan K."/>
            <person name="Morishita M."/>
            <person name="Bunnoy A."/>
            <person name="Rodkhum C."/>
        </authorList>
    </citation>
    <scope>NUCLEOTIDE SEQUENCE [LARGE SCALE GENOMIC DNA]</scope>
    <source>
        <strain evidence="10 11">KCRT2007</strain>
    </source>
</reference>
<evidence type="ECO:0000259" key="9">
    <source>
        <dbReference type="PROSITE" id="PS50035"/>
    </source>
</evidence>
<feature type="domain" description="PLD phosphodiesterase" evidence="9">
    <location>
        <begin position="383"/>
        <end position="416"/>
    </location>
</feature>
<evidence type="ECO:0000313" key="11">
    <source>
        <dbReference type="Proteomes" id="UP001621813"/>
    </source>
</evidence>
<keyword evidence="4 8" id="KW-0732">Signal</keyword>
<dbReference type="RefSeq" id="WP_405322566.1">
    <property type="nucleotide sequence ID" value="NZ_JAZGZR010000005.1"/>
</dbReference>
<name>A0ABW8PLN2_9FLAO</name>